<evidence type="ECO:0000313" key="2">
    <source>
        <dbReference type="EMBL" id="KAL0635826.1"/>
    </source>
</evidence>
<dbReference type="PANTHER" id="PTHR42695:SF5">
    <property type="entry name" value="GLUTAMINE AMIDOTRANSFERASE YLR126C-RELATED"/>
    <property type="match status" value="1"/>
</dbReference>
<dbReference type="InterPro" id="IPR044992">
    <property type="entry name" value="ChyE-like"/>
</dbReference>
<dbReference type="Proteomes" id="UP001447188">
    <property type="component" value="Unassembled WGS sequence"/>
</dbReference>
<gene>
    <name evidence="2" type="ORF">Q9L58_005167</name>
</gene>
<dbReference type="InterPro" id="IPR017926">
    <property type="entry name" value="GATASE"/>
</dbReference>
<accession>A0ABR3GIR2</accession>
<proteinExistence type="predicted"/>
<dbReference type="PROSITE" id="PS51273">
    <property type="entry name" value="GATASE_TYPE_1"/>
    <property type="match status" value="1"/>
</dbReference>
<comment type="caution">
    <text evidence="2">The sequence shown here is derived from an EMBL/GenBank/DDBJ whole genome shotgun (WGS) entry which is preliminary data.</text>
</comment>
<dbReference type="Gene3D" id="3.40.50.880">
    <property type="match status" value="1"/>
</dbReference>
<reference evidence="2 3" key="1">
    <citation type="submission" date="2024-02" db="EMBL/GenBank/DDBJ databases">
        <title>Discinaceae phylogenomics.</title>
        <authorList>
            <person name="Dirks A.C."/>
            <person name="James T.Y."/>
        </authorList>
    </citation>
    <scope>NUCLEOTIDE SEQUENCE [LARGE SCALE GENOMIC DNA]</scope>
    <source>
        <strain evidence="2 3">ACD0624</strain>
    </source>
</reference>
<evidence type="ECO:0000259" key="1">
    <source>
        <dbReference type="Pfam" id="PF00117"/>
    </source>
</evidence>
<name>A0ABR3GIR2_9PEZI</name>
<dbReference type="InterPro" id="IPR029062">
    <property type="entry name" value="Class_I_gatase-like"/>
</dbReference>
<dbReference type="SUPFAM" id="SSF52317">
    <property type="entry name" value="Class I glutamine amidotransferase-like"/>
    <property type="match status" value="1"/>
</dbReference>
<dbReference type="CDD" id="cd01741">
    <property type="entry name" value="GATase1_1"/>
    <property type="match status" value="1"/>
</dbReference>
<feature type="domain" description="Glutamine amidotransferase" evidence="1">
    <location>
        <begin position="34"/>
        <end position="205"/>
    </location>
</feature>
<dbReference type="EMBL" id="JBBBZM010000061">
    <property type="protein sequence ID" value="KAL0635826.1"/>
    <property type="molecule type" value="Genomic_DNA"/>
</dbReference>
<evidence type="ECO:0000313" key="3">
    <source>
        <dbReference type="Proteomes" id="UP001447188"/>
    </source>
</evidence>
<dbReference type="PANTHER" id="PTHR42695">
    <property type="entry name" value="GLUTAMINE AMIDOTRANSFERASE YLR126C-RELATED"/>
    <property type="match status" value="1"/>
</dbReference>
<organism evidence="2 3">
    <name type="scientific">Discina gigas</name>
    <dbReference type="NCBI Taxonomy" id="1032678"/>
    <lineage>
        <taxon>Eukaryota</taxon>
        <taxon>Fungi</taxon>
        <taxon>Dikarya</taxon>
        <taxon>Ascomycota</taxon>
        <taxon>Pezizomycotina</taxon>
        <taxon>Pezizomycetes</taxon>
        <taxon>Pezizales</taxon>
        <taxon>Discinaceae</taxon>
        <taxon>Discina</taxon>
    </lineage>
</organism>
<keyword evidence="3" id="KW-1185">Reference proteome</keyword>
<dbReference type="Pfam" id="PF00117">
    <property type="entry name" value="GATase"/>
    <property type="match status" value="1"/>
</dbReference>
<sequence length="251" mass="28268">MTISTLRRLRIAILEADYPQPLTASKYGSYGGVFVKLLAAGAKELDIPVGDLTITTWDVQREIYPCLEDVDAVLITGSRANAFDNTPWIVKLMEFTRKILEEQSRVRVIGVCFGHQIIGRALEANIVRNIDGWEASVTPVHLSSRGQELFDGKYVLNIHQMHRDVIVRVPEGTENLGSTHLCQVQGLYAQKRLISLQGHPEFTSDIAREILEIRKKNGIITHAMFTEMIRKVDDKHDGVIVACAFLNFLRE</sequence>
<protein>
    <recommendedName>
        <fullName evidence="1">Glutamine amidotransferase domain-containing protein</fullName>
    </recommendedName>
</protein>